<dbReference type="InterPro" id="IPR009362">
    <property type="entry name" value="YhcG_C"/>
</dbReference>
<dbReference type="InterPro" id="IPR053148">
    <property type="entry name" value="PD-DEXK-like_domain"/>
</dbReference>
<accession>A0A5P8E567</accession>
<evidence type="ECO:0000259" key="1">
    <source>
        <dbReference type="Pfam" id="PF06250"/>
    </source>
</evidence>
<dbReference type="Pfam" id="PF17761">
    <property type="entry name" value="DUF1016_N"/>
    <property type="match status" value="1"/>
</dbReference>
<dbReference type="Gene3D" id="3.40.1350.10">
    <property type="match status" value="1"/>
</dbReference>
<reference evidence="3 4" key="1">
    <citation type="submission" date="2018-11" db="EMBL/GenBank/DDBJ databases">
        <authorList>
            <person name="Na S.W."/>
            <person name="Baik M."/>
        </authorList>
    </citation>
    <scope>NUCLEOTIDE SEQUENCE [LARGE SCALE GENOMIC DNA]</scope>
    <source>
        <strain evidence="3 4">E39</strain>
    </source>
</reference>
<keyword evidence="4" id="KW-1185">Reference proteome</keyword>
<name>A0A5P8E567_9BACT</name>
<feature type="domain" description="YhcG N-terminal" evidence="2">
    <location>
        <begin position="20"/>
        <end position="182"/>
    </location>
</feature>
<dbReference type="InterPro" id="IPR011856">
    <property type="entry name" value="tRNA_endonuc-like_dom_sf"/>
</dbReference>
<dbReference type="AlphaFoldDB" id="A0A5P8E567"/>
<dbReference type="EMBL" id="CP033459">
    <property type="protein sequence ID" value="QFQ12189.1"/>
    <property type="molecule type" value="Genomic_DNA"/>
</dbReference>
<dbReference type="REBASE" id="364095">
    <property type="entry name" value="S2.AspE39ORF3665P"/>
</dbReference>
<dbReference type="Proteomes" id="UP000249375">
    <property type="component" value="Chromosome"/>
</dbReference>
<gene>
    <name evidence="3" type="ORF">C7Y71_003660</name>
</gene>
<dbReference type="PANTHER" id="PTHR30547">
    <property type="entry name" value="UNCHARACTERIZED PROTEIN YHCG-RELATED"/>
    <property type="match status" value="1"/>
</dbReference>
<feature type="domain" description="YhcG PDDEXK nuclease" evidence="1">
    <location>
        <begin position="212"/>
        <end position="359"/>
    </location>
</feature>
<dbReference type="KEGG" id="alq:C7Y71_003660"/>
<dbReference type="OrthoDB" id="9801263at2"/>
<proteinExistence type="predicted"/>
<organism evidence="3 4">
    <name type="scientific">Pseudoprevotella muciniphila</name>
    <dbReference type="NCBI Taxonomy" id="2133944"/>
    <lineage>
        <taxon>Bacteria</taxon>
        <taxon>Pseudomonadati</taxon>
        <taxon>Bacteroidota</taxon>
        <taxon>Bacteroidia</taxon>
        <taxon>Bacteroidales</taxon>
        <taxon>Prevotellaceae</taxon>
        <taxon>Pseudoprevotella</taxon>
    </lineage>
</organism>
<protein>
    <submittedName>
        <fullName evidence="3">DUF1016 family protein</fullName>
    </submittedName>
</protein>
<dbReference type="RefSeq" id="WP_111899261.1">
    <property type="nucleotide sequence ID" value="NZ_CP033459.1"/>
</dbReference>
<evidence type="ECO:0000259" key="2">
    <source>
        <dbReference type="Pfam" id="PF17761"/>
    </source>
</evidence>
<evidence type="ECO:0000313" key="3">
    <source>
        <dbReference type="EMBL" id="QFQ12189.1"/>
    </source>
</evidence>
<dbReference type="InterPro" id="IPR041527">
    <property type="entry name" value="YhcG_N"/>
</dbReference>
<dbReference type="Pfam" id="PF06250">
    <property type="entry name" value="YhcG_C"/>
    <property type="match status" value="1"/>
</dbReference>
<dbReference type="GO" id="GO:0003676">
    <property type="term" value="F:nucleic acid binding"/>
    <property type="evidence" value="ECO:0007669"/>
    <property type="project" value="InterPro"/>
</dbReference>
<evidence type="ECO:0000313" key="4">
    <source>
        <dbReference type="Proteomes" id="UP000249375"/>
    </source>
</evidence>
<sequence>MASTIQYNNKSEEKSFISDLRTIVSAARDTSYRMANMMQVVQNWLIGRRIVLQEQQGKARADYGKHVIELASQSLTEEFGRGFSETQVRNYRKFYLAFSNLLIQQTTPAEFRSKLASIQQTMPAESVSNGIVLPVQLSWSHYERLIRVADPEARMWYMQEAATQQWDYRTLKRNIDSQYYYRLTQTPEIKRQEVVDEMHRLTADYEKEKSTFVKNPMLVEFLGLSHREAFTESKLEQAILDHLEHFLMEMGKGYALVNRQMHIHTEDDDYYIDLVFYNYLLKCFVLVDLKTTKVSYEDVGQMDMYLKLFDTYKRTEGDNPTIGIILCSETNADVARFSTLASNKQMYASKYLTYMPSKEVLAREIEQQKEIFRLQNNGEEEK</sequence>
<dbReference type="PANTHER" id="PTHR30547:SF5">
    <property type="entry name" value="NUCLEASE YHCG-RELATED"/>
    <property type="match status" value="1"/>
</dbReference>